<dbReference type="PANTHER" id="PTHR45631:SF6">
    <property type="entry name" value="OS09G0352000 PROTEIN"/>
    <property type="match status" value="1"/>
</dbReference>
<dbReference type="STRING" id="4536.A0A0E0FN96"/>
<reference evidence="9" key="1">
    <citation type="submission" date="2015-04" db="UniProtKB">
        <authorList>
            <consortium name="EnsemblPlants"/>
        </authorList>
    </citation>
    <scope>IDENTIFICATION</scope>
    <source>
        <strain evidence="9">SL10</strain>
    </source>
</reference>
<keyword evidence="2 6" id="KW-0812">Transmembrane</keyword>
<accession>A0A0E0FN96</accession>
<dbReference type="Gene3D" id="3.80.10.10">
    <property type="entry name" value="Ribonuclease Inhibitor"/>
    <property type="match status" value="1"/>
</dbReference>
<dbReference type="InterPro" id="IPR008271">
    <property type="entry name" value="Ser/Thr_kinase_AS"/>
</dbReference>
<dbReference type="InterPro" id="IPR001245">
    <property type="entry name" value="Ser-Thr/Tyr_kinase_cat_dom"/>
</dbReference>
<dbReference type="OMA" id="RDFDTIM"/>
<keyword evidence="3 6" id="KW-1133">Transmembrane helix</keyword>
<dbReference type="Gramene" id="ONIVA01G22410.1">
    <property type="protein sequence ID" value="ONIVA01G22410.1"/>
    <property type="gene ID" value="ONIVA01G22410"/>
</dbReference>
<dbReference type="SUPFAM" id="SSF52058">
    <property type="entry name" value="L domain-like"/>
    <property type="match status" value="1"/>
</dbReference>
<dbReference type="GO" id="GO:0004672">
    <property type="term" value="F:protein kinase activity"/>
    <property type="evidence" value="ECO:0007669"/>
    <property type="project" value="InterPro"/>
</dbReference>
<dbReference type="GO" id="GO:0016020">
    <property type="term" value="C:membrane"/>
    <property type="evidence" value="ECO:0007669"/>
    <property type="project" value="UniProtKB-SubCell"/>
</dbReference>
<dbReference type="InterPro" id="IPR011009">
    <property type="entry name" value="Kinase-like_dom_sf"/>
</dbReference>
<dbReference type="Gene3D" id="1.10.510.10">
    <property type="entry name" value="Transferase(Phosphotransferase) domain 1"/>
    <property type="match status" value="1"/>
</dbReference>
<evidence type="ECO:0000313" key="9">
    <source>
        <dbReference type="EnsemblPlants" id="ONIVA01G22410.1"/>
    </source>
</evidence>
<dbReference type="PROSITE" id="PS00108">
    <property type="entry name" value="PROTEIN_KINASE_ST"/>
    <property type="match status" value="1"/>
</dbReference>
<evidence type="ECO:0000313" key="10">
    <source>
        <dbReference type="Proteomes" id="UP000006591"/>
    </source>
</evidence>
<organism evidence="9">
    <name type="scientific">Oryza nivara</name>
    <name type="common">Indian wild rice</name>
    <name type="synonym">Oryza sativa f. spontanea</name>
    <dbReference type="NCBI Taxonomy" id="4536"/>
    <lineage>
        <taxon>Eukaryota</taxon>
        <taxon>Viridiplantae</taxon>
        <taxon>Streptophyta</taxon>
        <taxon>Embryophyta</taxon>
        <taxon>Tracheophyta</taxon>
        <taxon>Spermatophyta</taxon>
        <taxon>Magnoliopsida</taxon>
        <taxon>Liliopsida</taxon>
        <taxon>Poales</taxon>
        <taxon>Poaceae</taxon>
        <taxon>BOP clade</taxon>
        <taxon>Oryzoideae</taxon>
        <taxon>Oryzeae</taxon>
        <taxon>Oryzinae</taxon>
        <taxon>Oryza</taxon>
    </lineage>
</organism>
<feature type="domain" description="Protein kinase" evidence="8">
    <location>
        <begin position="559"/>
        <end position="830"/>
    </location>
</feature>
<dbReference type="Proteomes" id="UP000006591">
    <property type="component" value="Chromosome 1"/>
</dbReference>
<evidence type="ECO:0000256" key="3">
    <source>
        <dbReference type="ARBA" id="ARBA00022989"/>
    </source>
</evidence>
<dbReference type="PANTHER" id="PTHR45631">
    <property type="entry name" value="OS07G0107800 PROTEIN-RELATED"/>
    <property type="match status" value="1"/>
</dbReference>
<dbReference type="InterPro" id="IPR000719">
    <property type="entry name" value="Prot_kinase_dom"/>
</dbReference>
<dbReference type="InterPro" id="IPR024788">
    <property type="entry name" value="Malectin-like_Carb-bd_dom"/>
</dbReference>
<dbReference type="Gene3D" id="3.30.200.20">
    <property type="entry name" value="Phosphorylase Kinase, domain 1"/>
    <property type="match status" value="1"/>
</dbReference>
<dbReference type="HOGENOM" id="CLU_000288_41_2_1"/>
<evidence type="ECO:0000256" key="7">
    <source>
        <dbReference type="SAM" id="SignalP"/>
    </source>
</evidence>
<comment type="subcellular location">
    <subcellularLocation>
        <location evidence="1">Membrane</location>
        <topology evidence="1">Single-pass membrane protein</topology>
    </subcellularLocation>
</comment>
<feature type="chain" id="PRO_5002359584" description="Protein kinase domain-containing protein" evidence="7">
    <location>
        <begin position="21"/>
        <end position="830"/>
    </location>
</feature>
<evidence type="ECO:0000256" key="4">
    <source>
        <dbReference type="ARBA" id="ARBA00023136"/>
    </source>
</evidence>
<feature type="compositionally biased region" description="Basic and acidic residues" evidence="5">
    <location>
        <begin position="518"/>
        <end position="527"/>
    </location>
</feature>
<dbReference type="AlphaFoldDB" id="A0A0E0FN96"/>
<feature type="region of interest" description="Disordered" evidence="5">
    <location>
        <begin position="518"/>
        <end position="539"/>
    </location>
</feature>
<dbReference type="GO" id="GO:0005524">
    <property type="term" value="F:ATP binding"/>
    <property type="evidence" value="ECO:0007669"/>
    <property type="project" value="InterPro"/>
</dbReference>
<name>A0A0E0FN96_ORYNI</name>
<sequence length="830" mass="92105">MAPLLFAVLVLATALHGVVGQEASTAAWRSAPADKADDTGIIYVSDGSYVDTGDNRRISDEEEGWQRRYTTLRSFPSGVRNCYALPTVAGAKYLVRVVSVYGNYDGKNSSSAVQFDMHLGANHWVTVNNPTGAFNEAMFVAWASWAPVCLVNTGSGTPFVNTVELRMLSSELYPTVMANQSMKLVERVNMGSNISILRYPYDRYDRRWWLMRSDPTWKNLTTASTIKESSDYAVPLPIIETAIEVISNKTAIEQASVGTVSNDAKLIITRQYRAPMEYKVFMHFADFQNTEQRQFNVSINEQESFLVRPSYLVANTLHILCKANGGVCTMTLTANSDSMLGPMLNAFEVYTIISRDNPTTFPRDFDTIMAIKIEYGIIKNWMGDPCFPVQFAWDGVKCSNVSGNNTARIISLDLSHSNSQGKISSNFTLLTALEYLNLSCNQLNGPIPESLHRNNTGSFIFSYDSDGDMCKKIVNPSQARNKSKRAVILTIVVVLVPIMAIAALILVYLIWRQKRKPNNDPPREIKQENASTSRNDDQDVLKKVENRPFTYNELEKLTNNFEQFIGQGGFGPVYYGCLEDGTEVAVKMHSDSSSHGLAEFFTEVKSLTKVRHRNLVCLVGYCCEKDHLALVYEYMAQGSLYDHLRGNNGVSEDLNWRTRVRVAVEAAQGCNLPIIHRDVKTSNILLSQNLQAKIADFGLSKSYLSDTQTHISITPAGSVGYMDPELTENSDVYSFGVVLLEIATGESPIIPELGHIVHRVKNKIATGNISLVADARLRGAYEVSSMWKVVDTALLCTTDIGAQRPTMATVVVLLKESLALEDTRADSAFS</sequence>
<dbReference type="eggNOG" id="ENOG502QQCZ">
    <property type="taxonomic scope" value="Eukaryota"/>
</dbReference>
<dbReference type="SMART" id="SM00220">
    <property type="entry name" value="S_TKc"/>
    <property type="match status" value="1"/>
</dbReference>
<evidence type="ECO:0000256" key="1">
    <source>
        <dbReference type="ARBA" id="ARBA00004167"/>
    </source>
</evidence>
<reference evidence="9" key="2">
    <citation type="submission" date="2018-04" db="EMBL/GenBank/DDBJ databases">
        <title>OnivRS2 (Oryza nivara Reference Sequence Version 2).</title>
        <authorList>
            <person name="Zhang J."/>
            <person name="Kudrna D."/>
            <person name="Lee S."/>
            <person name="Talag J."/>
            <person name="Rajasekar S."/>
            <person name="Welchert J."/>
            <person name="Hsing Y.-I."/>
            <person name="Wing R.A."/>
        </authorList>
    </citation>
    <scope>NUCLEOTIDE SEQUENCE [LARGE SCALE GENOMIC DNA]</scope>
</reference>
<dbReference type="EnsemblPlants" id="ONIVA01G22410.1">
    <property type="protein sequence ID" value="ONIVA01G22410.1"/>
    <property type="gene ID" value="ONIVA01G22410"/>
</dbReference>
<dbReference type="InterPro" id="IPR032675">
    <property type="entry name" value="LRR_dom_sf"/>
</dbReference>
<evidence type="ECO:0000256" key="5">
    <source>
        <dbReference type="SAM" id="MobiDB-lite"/>
    </source>
</evidence>
<evidence type="ECO:0000256" key="2">
    <source>
        <dbReference type="ARBA" id="ARBA00022692"/>
    </source>
</evidence>
<feature type="signal peptide" evidence="7">
    <location>
        <begin position="1"/>
        <end position="20"/>
    </location>
</feature>
<keyword evidence="7" id="KW-0732">Signal</keyword>
<feature type="transmembrane region" description="Helical" evidence="6">
    <location>
        <begin position="486"/>
        <end position="511"/>
    </location>
</feature>
<evidence type="ECO:0000259" key="8">
    <source>
        <dbReference type="PROSITE" id="PS50011"/>
    </source>
</evidence>
<protein>
    <recommendedName>
        <fullName evidence="8">Protein kinase domain-containing protein</fullName>
    </recommendedName>
</protein>
<keyword evidence="10" id="KW-1185">Reference proteome</keyword>
<dbReference type="FunFam" id="3.30.200.20:FF:000394">
    <property type="entry name" value="Leucine-rich repeat receptor-like protein kinase"/>
    <property type="match status" value="1"/>
</dbReference>
<dbReference type="Pfam" id="PF12819">
    <property type="entry name" value="Malectin_like"/>
    <property type="match status" value="1"/>
</dbReference>
<keyword evidence="4 6" id="KW-0472">Membrane</keyword>
<evidence type="ECO:0000256" key="6">
    <source>
        <dbReference type="SAM" id="Phobius"/>
    </source>
</evidence>
<dbReference type="SUPFAM" id="SSF56112">
    <property type="entry name" value="Protein kinase-like (PK-like)"/>
    <property type="match status" value="1"/>
</dbReference>
<proteinExistence type="predicted"/>
<dbReference type="Pfam" id="PF07714">
    <property type="entry name" value="PK_Tyr_Ser-Thr"/>
    <property type="match status" value="1"/>
</dbReference>
<dbReference type="PROSITE" id="PS50011">
    <property type="entry name" value="PROTEIN_KINASE_DOM"/>
    <property type="match status" value="1"/>
</dbReference>